<feature type="region of interest" description="Disordered" evidence="1">
    <location>
        <begin position="119"/>
        <end position="142"/>
    </location>
</feature>
<dbReference type="GeneID" id="18675889"/>
<organism evidence="2 3">
    <name type="scientific">Fomitiporia mediterranea (strain MF3/22)</name>
    <name type="common">Grapevine white-rot fungus</name>
    <dbReference type="NCBI Taxonomy" id="694068"/>
    <lineage>
        <taxon>Eukaryota</taxon>
        <taxon>Fungi</taxon>
        <taxon>Dikarya</taxon>
        <taxon>Basidiomycota</taxon>
        <taxon>Agaricomycotina</taxon>
        <taxon>Agaricomycetes</taxon>
        <taxon>Hymenochaetales</taxon>
        <taxon>Hymenochaetaceae</taxon>
        <taxon>Fomitiporia</taxon>
    </lineage>
</organism>
<dbReference type="RefSeq" id="XP_007272094.1">
    <property type="nucleotide sequence ID" value="XM_007272032.1"/>
</dbReference>
<keyword evidence="3" id="KW-1185">Reference proteome</keyword>
<proteinExistence type="predicted"/>
<gene>
    <name evidence="2" type="ORF">FOMMEDRAFT_162702</name>
</gene>
<dbReference type="KEGG" id="fme:FOMMEDRAFT_162702"/>
<dbReference type="EMBL" id="JH717986">
    <property type="protein sequence ID" value="EJC97678.1"/>
    <property type="molecule type" value="Genomic_DNA"/>
</dbReference>
<sequence>MIVCIFLVPSKCAEWAEWLYLAERYKYCHREFSCGATLTENGSKELEFVAKKWQTNYTERARLSAPHAEVACSKRETKNGQPLNPLISASRHRYYPLDTPIDQLVPTFRKSSTESTTSPWALVGATSKGRSSASSLKERDDENIHRGAARFATHEHKYHCTLA</sequence>
<evidence type="ECO:0000313" key="2">
    <source>
        <dbReference type="EMBL" id="EJC97678.1"/>
    </source>
</evidence>
<accession>R7SG40</accession>
<name>R7SG40_FOMME</name>
<evidence type="ECO:0000256" key="1">
    <source>
        <dbReference type="SAM" id="MobiDB-lite"/>
    </source>
</evidence>
<protein>
    <submittedName>
        <fullName evidence="2">Uncharacterized protein</fullName>
    </submittedName>
</protein>
<evidence type="ECO:0000313" key="3">
    <source>
        <dbReference type="Proteomes" id="UP000053630"/>
    </source>
</evidence>
<dbReference type="AlphaFoldDB" id="R7SG40"/>
<reference evidence="3" key="1">
    <citation type="journal article" date="2012" name="Science">
        <title>The Paleozoic origin of enzymatic lignin decomposition reconstructed from 31 fungal genomes.</title>
        <authorList>
            <person name="Floudas D."/>
            <person name="Binder M."/>
            <person name="Riley R."/>
            <person name="Barry K."/>
            <person name="Blanchette R.A."/>
            <person name="Henrissat B."/>
            <person name="Martinez A.T."/>
            <person name="Otillar R."/>
            <person name="Spatafora J.W."/>
            <person name="Yadav J.S."/>
            <person name="Aerts A."/>
            <person name="Benoit I."/>
            <person name="Boyd A."/>
            <person name="Carlson A."/>
            <person name="Copeland A."/>
            <person name="Coutinho P.M."/>
            <person name="de Vries R.P."/>
            <person name="Ferreira P."/>
            <person name="Findley K."/>
            <person name="Foster B."/>
            <person name="Gaskell J."/>
            <person name="Glotzer D."/>
            <person name="Gorecki P."/>
            <person name="Heitman J."/>
            <person name="Hesse C."/>
            <person name="Hori C."/>
            <person name="Igarashi K."/>
            <person name="Jurgens J.A."/>
            <person name="Kallen N."/>
            <person name="Kersten P."/>
            <person name="Kohler A."/>
            <person name="Kuees U."/>
            <person name="Kumar T.K.A."/>
            <person name="Kuo A."/>
            <person name="LaButti K."/>
            <person name="Larrondo L.F."/>
            <person name="Lindquist E."/>
            <person name="Ling A."/>
            <person name="Lombard V."/>
            <person name="Lucas S."/>
            <person name="Lundell T."/>
            <person name="Martin R."/>
            <person name="McLaughlin D.J."/>
            <person name="Morgenstern I."/>
            <person name="Morin E."/>
            <person name="Murat C."/>
            <person name="Nagy L.G."/>
            <person name="Nolan M."/>
            <person name="Ohm R.A."/>
            <person name="Patyshakuliyeva A."/>
            <person name="Rokas A."/>
            <person name="Ruiz-Duenas F.J."/>
            <person name="Sabat G."/>
            <person name="Salamov A."/>
            <person name="Samejima M."/>
            <person name="Schmutz J."/>
            <person name="Slot J.C."/>
            <person name="St John F."/>
            <person name="Stenlid J."/>
            <person name="Sun H."/>
            <person name="Sun S."/>
            <person name="Syed K."/>
            <person name="Tsang A."/>
            <person name="Wiebenga A."/>
            <person name="Young D."/>
            <person name="Pisabarro A."/>
            <person name="Eastwood D.C."/>
            <person name="Martin F."/>
            <person name="Cullen D."/>
            <person name="Grigoriev I.V."/>
            <person name="Hibbett D.S."/>
        </authorList>
    </citation>
    <scope>NUCLEOTIDE SEQUENCE [LARGE SCALE GENOMIC DNA]</scope>
    <source>
        <strain evidence="3">MF3/22</strain>
    </source>
</reference>
<dbReference type="Proteomes" id="UP000053630">
    <property type="component" value="Unassembled WGS sequence"/>
</dbReference>